<organism evidence="1 2">
    <name type="scientific">Agathobacter rectalis CAG:36</name>
    <dbReference type="NCBI Taxonomy" id="1263079"/>
    <lineage>
        <taxon>Bacteria</taxon>
        <taxon>Bacillati</taxon>
        <taxon>Bacillota</taxon>
        <taxon>Clostridia</taxon>
        <taxon>Lachnospirales</taxon>
        <taxon>Lachnospiraceae</taxon>
        <taxon>Agathobacter</taxon>
    </lineage>
</organism>
<protein>
    <recommendedName>
        <fullName evidence="3">Early E1A protein</fullName>
    </recommendedName>
</protein>
<accession>R6TNS6</accession>
<dbReference type="Proteomes" id="UP000018162">
    <property type="component" value="Unassembled WGS sequence"/>
</dbReference>
<comment type="caution">
    <text evidence="1">The sequence shown here is derived from an EMBL/GenBank/DDBJ whole genome shotgun (WGS) entry which is preliminary data.</text>
</comment>
<evidence type="ECO:0008006" key="3">
    <source>
        <dbReference type="Google" id="ProtNLM"/>
    </source>
</evidence>
<evidence type="ECO:0000313" key="1">
    <source>
        <dbReference type="EMBL" id="CDC75053.1"/>
    </source>
</evidence>
<dbReference type="AlphaFoldDB" id="R6TNS6"/>
<dbReference type="EMBL" id="CBFV010000094">
    <property type="protein sequence ID" value="CDC75053.1"/>
    <property type="molecule type" value="Genomic_DNA"/>
</dbReference>
<evidence type="ECO:0000313" key="2">
    <source>
        <dbReference type="Proteomes" id="UP000018162"/>
    </source>
</evidence>
<sequence>MRAQGNGLPQVCAANLLRTVRGEVAYDRLRGRDGALIDQPNATDAAAADAEWVLETYEPRVNAEEIVTDPSGVLSGEFNMTVNIAERKEDEEIK</sequence>
<name>R6TNS6_9FIRM</name>
<reference evidence="1" key="1">
    <citation type="submission" date="2012-11" db="EMBL/GenBank/DDBJ databases">
        <title>Dependencies among metagenomic species, viruses, plasmids and units of genetic variation.</title>
        <authorList>
            <person name="Nielsen H.B."/>
            <person name="Almeida M."/>
            <person name="Juncker A.S."/>
            <person name="Rasmussen S."/>
            <person name="Li J."/>
            <person name="Sunagawa S."/>
            <person name="Plichta D."/>
            <person name="Gautier L."/>
            <person name="Le Chatelier E."/>
            <person name="Peletier E."/>
            <person name="Bonde I."/>
            <person name="Nielsen T."/>
            <person name="Manichanh C."/>
            <person name="Arumugam M."/>
            <person name="Batto J."/>
            <person name="Santos M.B.Q.D."/>
            <person name="Blom N."/>
            <person name="Borruel N."/>
            <person name="Burgdorf K.S."/>
            <person name="Boumezbeur F."/>
            <person name="Casellas F."/>
            <person name="Dore J."/>
            <person name="Guarner F."/>
            <person name="Hansen T."/>
            <person name="Hildebrand F."/>
            <person name="Kaas R.S."/>
            <person name="Kennedy S."/>
            <person name="Kristiansen K."/>
            <person name="Kultima J.R."/>
            <person name="Leonard P."/>
            <person name="Levenez F."/>
            <person name="Lund O."/>
            <person name="Moumen B."/>
            <person name="Le Paslier D."/>
            <person name="Pons N."/>
            <person name="Pedersen O."/>
            <person name="Prifti E."/>
            <person name="Qin J."/>
            <person name="Raes J."/>
            <person name="Tap J."/>
            <person name="Tims S."/>
            <person name="Ussery D.W."/>
            <person name="Yamada T."/>
            <person name="MetaHit consortium"/>
            <person name="Renault P."/>
            <person name="Sicheritz-Ponten T."/>
            <person name="Bork P."/>
            <person name="Wang J."/>
            <person name="Brunak S."/>
            <person name="Ehrlich S.D."/>
        </authorList>
    </citation>
    <scope>NUCLEOTIDE SEQUENCE [LARGE SCALE GENOMIC DNA]</scope>
</reference>
<dbReference type="SUPFAM" id="SSF160719">
    <property type="entry name" value="gpW/gp25-like"/>
    <property type="match status" value="1"/>
</dbReference>
<gene>
    <name evidence="1" type="ORF">BN626_01941</name>
</gene>
<proteinExistence type="predicted"/>